<proteinExistence type="predicted"/>
<evidence type="ECO:0000313" key="2">
    <source>
        <dbReference type="EMBL" id="KAK8852138.1"/>
    </source>
</evidence>
<evidence type="ECO:0000313" key="3">
    <source>
        <dbReference type="Proteomes" id="UP001390339"/>
    </source>
</evidence>
<dbReference type="Proteomes" id="UP001390339">
    <property type="component" value="Unassembled WGS sequence"/>
</dbReference>
<dbReference type="InterPro" id="IPR035979">
    <property type="entry name" value="RBD_domain_sf"/>
</dbReference>
<sequence length="267" mass="29428">MDRLYLLEQLLEGSDLVFPSQCGPPELAAPGRDRPFGEHHQQTPFVGYSNHTGPGPGYNSILQEQGLIRSASIQNDELPVDLSGHFSPQHATIEEGQNQPVAANQRAAYPPPIPQFTTTSIPSYSNERAHPPLSTGGSYQGAPRSRTTLVTRSTNCCLFLKGLPANISVREFVHQLQTHRVGKLAAIHINPPDANHRTAAAKITMWSREGAERLYDTITSQQISFEQHALQVYWNRNRVGPQTARNGSRVILVIGRPEHVQPGVMLP</sequence>
<feature type="compositionally biased region" description="Polar residues" evidence="1">
    <location>
        <begin position="115"/>
        <end position="126"/>
    </location>
</feature>
<accession>A0ABR2HST2</accession>
<reference evidence="2 3" key="1">
    <citation type="journal article" date="2024" name="IMA Fungus">
        <title>Apiospora arundinis, a panoply of carbohydrate-active enzymes and secondary metabolites.</title>
        <authorList>
            <person name="Sorensen T."/>
            <person name="Petersen C."/>
            <person name="Muurmann A.T."/>
            <person name="Christiansen J.V."/>
            <person name="Brundto M.L."/>
            <person name="Overgaard C.K."/>
            <person name="Boysen A.T."/>
            <person name="Wollenberg R.D."/>
            <person name="Larsen T.O."/>
            <person name="Sorensen J.L."/>
            <person name="Nielsen K.L."/>
            <person name="Sondergaard T.E."/>
        </authorList>
    </citation>
    <scope>NUCLEOTIDE SEQUENCE [LARGE SCALE GENOMIC DNA]</scope>
    <source>
        <strain evidence="2 3">AAU 773</strain>
    </source>
</reference>
<name>A0ABR2HST2_9PEZI</name>
<gene>
    <name evidence="2" type="ORF">PGQ11_014617</name>
</gene>
<comment type="caution">
    <text evidence="2">The sequence shown here is derived from an EMBL/GenBank/DDBJ whole genome shotgun (WGS) entry which is preliminary data.</text>
</comment>
<protein>
    <recommendedName>
        <fullName evidence="4">RRM domain-containing protein</fullName>
    </recommendedName>
</protein>
<dbReference type="SUPFAM" id="SSF54928">
    <property type="entry name" value="RNA-binding domain, RBD"/>
    <property type="match status" value="1"/>
</dbReference>
<organism evidence="2 3">
    <name type="scientific">Apiospora arundinis</name>
    <dbReference type="NCBI Taxonomy" id="335852"/>
    <lineage>
        <taxon>Eukaryota</taxon>
        <taxon>Fungi</taxon>
        <taxon>Dikarya</taxon>
        <taxon>Ascomycota</taxon>
        <taxon>Pezizomycotina</taxon>
        <taxon>Sordariomycetes</taxon>
        <taxon>Xylariomycetidae</taxon>
        <taxon>Amphisphaeriales</taxon>
        <taxon>Apiosporaceae</taxon>
        <taxon>Apiospora</taxon>
    </lineage>
</organism>
<evidence type="ECO:0000256" key="1">
    <source>
        <dbReference type="SAM" id="MobiDB-lite"/>
    </source>
</evidence>
<keyword evidence="3" id="KW-1185">Reference proteome</keyword>
<dbReference type="EMBL" id="JAPCWZ010000009">
    <property type="protein sequence ID" value="KAK8852138.1"/>
    <property type="molecule type" value="Genomic_DNA"/>
</dbReference>
<feature type="region of interest" description="Disordered" evidence="1">
    <location>
        <begin position="107"/>
        <end position="144"/>
    </location>
</feature>
<evidence type="ECO:0008006" key="4">
    <source>
        <dbReference type="Google" id="ProtNLM"/>
    </source>
</evidence>